<dbReference type="GO" id="GO:0016787">
    <property type="term" value="F:hydrolase activity"/>
    <property type="evidence" value="ECO:0007669"/>
    <property type="project" value="UniProtKB-UniRule"/>
</dbReference>
<dbReference type="GO" id="GO:0005524">
    <property type="term" value="F:ATP binding"/>
    <property type="evidence" value="ECO:0007669"/>
    <property type="project" value="UniProtKB-UniRule"/>
</dbReference>
<accession>A0A1M5XMF9</accession>
<keyword evidence="1 9" id="KW-0547">Nucleotide-binding</keyword>
<evidence type="ECO:0000256" key="9">
    <source>
        <dbReference type="PROSITE-ProRule" id="PRU00560"/>
    </source>
</evidence>
<keyword evidence="3 9" id="KW-0347">Helicase</keyword>
<evidence type="ECO:0000256" key="5">
    <source>
        <dbReference type="ARBA" id="ARBA00023235"/>
    </source>
</evidence>
<dbReference type="InterPro" id="IPR027417">
    <property type="entry name" value="P-loop_NTPase"/>
</dbReference>
<evidence type="ECO:0000256" key="2">
    <source>
        <dbReference type="ARBA" id="ARBA00022801"/>
    </source>
</evidence>
<comment type="catalytic activity">
    <reaction evidence="8">
        <text>ATP + H2O = ADP + phosphate + H(+)</text>
        <dbReference type="Rhea" id="RHEA:13065"/>
        <dbReference type="ChEBI" id="CHEBI:15377"/>
        <dbReference type="ChEBI" id="CHEBI:15378"/>
        <dbReference type="ChEBI" id="CHEBI:30616"/>
        <dbReference type="ChEBI" id="CHEBI:43474"/>
        <dbReference type="ChEBI" id="CHEBI:456216"/>
        <dbReference type="EC" id="5.6.2.4"/>
    </reaction>
</comment>
<dbReference type="Gene3D" id="3.40.50.300">
    <property type="entry name" value="P-loop containing nucleotide triphosphate hydrolases"/>
    <property type="match status" value="2"/>
</dbReference>
<sequence>MLLNVEQKKLINLKPNGHNLIKGVAGSGKTTVAIQRIPFLLNHYCEGKEDSILMVTFNKTLVNYIEYLYKKVESNEQISFHNLLNEKAKNENKVEIINIDRILYRYFIDNMKGNHLNLKIVSDNRIIHSSLRKAINTVKKNYPGEKILNEDHLQFIQGEIEWIKSCNYCELSEYMNVDRVGRATTNNMNHPSKLRKNSPIREALYEVMIVHKENLLNQGYVDMKDMNLYALQQAKKSPKKKYTHIIVDESQDLTKVQLDFLRCLYKDEEYSSITFVADIAQNIYPHSWLVKGRSFSTIGFDMKGKSNILSKNYRTTTQIAECAYSLVKEDVNIIEDENYVEPSLIDRQGAYPLYKAFNSPEEEVKYIIEIIKGNLLKKYQMKDIAIIAKFKNMFNNYEKIFKENNLEATMINGDKNAFEENSIKLITMHSIKGLEFKVVFIVGLNKGVIPFLSNNEVSDIEYQKSIERKILYVGMTRANELLYLTSNAVPSEFVSDINPKYLKSKEESKFSVFYSVNVKNYLFKKEIYDLFSKEEKVRQWVIKELMDNYNYPEELIEIEYNVNCFSKTGLVDIAVHIYDGKDKIPFIFIETKAANLGINTAKAQLISYMSNNLSVKYGIATDGNDLIIIDKEGKSIKDIPTFNSSMMRSTLESIKFSYSNNEANYEILRDNSISKEITVISHGESINYNENQLININCYGSIAAGIPIHMNETIENSFFIPKQWISESKEYFILKVKGDSMIDANINSGDYVLLQSQITAENRQIVAVSQDGCATLKRYIKMGSTVLLMPENPAYEPIQITSDEARILGVMVGKFEWSK</sequence>
<evidence type="ECO:0000256" key="6">
    <source>
        <dbReference type="ARBA" id="ARBA00034617"/>
    </source>
</evidence>
<evidence type="ECO:0000259" key="10">
    <source>
        <dbReference type="PROSITE" id="PS51198"/>
    </source>
</evidence>
<proteinExistence type="predicted"/>
<evidence type="ECO:0000313" key="12">
    <source>
        <dbReference type="Proteomes" id="UP000184447"/>
    </source>
</evidence>
<feature type="binding site" evidence="9">
    <location>
        <begin position="23"/>
        <end position="30"/>
    </location>
    <ligand>
        <name>ATP</name>
        <dbReference type="ChEBI" id="CHEBI:30616"/>
    </ligand>
</feature>
<keyword evidence="5" id="KW-0413">Isomerase</keyword>
<organism evidence="11 12">
    <name type="scientific">Clostridium grantii DSM 8605</name>
    <dbReference type="NCBI Taxonomy" id="1121316"/>
    <lineage>
        <taxon>Bacteria</taxon>
        <taxon>Bacillati</taxon>
        <taxon>Bacillota</taxon>
        <taxon>Clostridia</taxon>
        <taxon>Eubacteriales</taxon>
        <taxon>Clostridiaceae</taxon>
        <taxon>Clostridium</taxon>
    </lineage>
</organism>
<dbReference type="SUPFAM" id="SSF51306">
    <property type="entry name" value="LexA/Signal peptidase"/>
    <property type="match status" value="1"/>
</dbReference>
<dbReference type="EMBL" id="FQXM01000032">
    <property type="protein sequence ID" value="SHI00714.1"/>
    <property type="molecule type" value="Genomic_DNA"/>
</dbReference>
<dbReference type="AlphaFoldDB" id="A0A1M5XMF9"/>
<dbReference type="PANTHER" id="PTHR11070:SF45">
    <property type="entry name" value="DNA 3'-5' HELICASE"/>
    <property type="match status" value="1"/>
</dbReference>
<keyword evidence="4 9" id="KW-0067">ATP-binding</keyword>
<dbReference type="STRING" id="1121316.SAMN02745207_03760"/>
<evidence type="ECO:0000256" key="4">
    <source>
        <dbReference type="ARBA" id="ARBA00022840"/>
    </source>
</evidence>
<dbReference type="Pfam" id="PF13361">
    <property type="entry name" value="UvrD_C"/>
    <property type="match status" value="2"/>
</dbReference>
<dbReference type="InterPro" id="IPR029464">
    <property type="entry name" value="HSDR_N"/>
</dbReference>
<dbReference type="PANTHER" id="PTHR11070">
    <property type="entry name" value="UVRD / RECB / PCRA DNA HELICASE FAMILY MEMBER"/>
    <property type="match status" value="1"/>
</dbReference>
<feature type="domain" description="UvrD-like helicase ATP-binding" evidence="10">
    <location>
        <begin position="2"/>
        <end position="316"/>
    </location>
</feature>
<dbReference type="GO" id="GO:0003677">
    <property type="term" value="F:DNA binding"/>
    <property type="evidence" value="ECO:0007669"/>
    <property type="project" value="InterPro"/>
</dbReference>
<keyword evidence="2 9" id="KW-0378">Hydrolase</keyword>
<dbReference type="Pfam" id="PF00580">
    <property type="entry name" value="UvrD-helicase"/>
    <property type="match status" value="1"/>
</dbReference>
<dbReference type="PROSITE" id="PS51198">
    <property type="entry name" value="UVRD_HELICASE_ATP_BIND"/>
    <property type="match status" value="1"/>
</dbReference>
<dbReference type="InterPro" id="IPR014016">
    <property type="entry name" value="UvrD-like_ATP-bd"/>
</dbReference>
<dbReference type="Pfam" id="PF13588">
    <property type="entry name" value="HSDR_N_2"/>
    <property type="match status" value="1"/>
</dbReference>
<protein>
    <recommendedName>
        <fullName evidence="7">DNA 3'-5' helicase</fullName>
        <ecNumber evidence="7">5.6.2.4</ecNumber>
    </recommendedName>
</protein>
<dbReference type="InterPro" id="IPR036286">
    <property type="entry name" value="LexA/Signal_pep-like_sf"/>
</dbReference>
<dbReference type="InterPro" id="IPR014017">
    <property type="entry name" value="DNA_helicase_UvrD-like_C"/>
</dbReference>
<dbReference type="GO" id="GO:0043138">
    <property type="term" value="F:3'-5' DNA helicase activity"/>
    <property type="evidence" value="ECO:0007669"/>
    <property type="project" value="UniProtKB-EC"/>
</dbReference>
<dbReference type="CDD" id="cd18807">
    <property type="entry name" value="SF1_C_UvrD"/>
    <property type="match status" value="1"/>
</dbReference>
<dbReference type="GO" id="GO:0033202">
    <property type="term" value="C:DNA helicase complex"/>
    <property type="evidence" value="ECO:0007669"/>
    <property type="project" value="TreeGrafter"/>
</dbReference>
<reference evidence="11 12" key="1">
    <citation type="submission" date="2016-11" db="EMBL/GenBank/DDBJ databases">
        <authorList>
            <person name="Jaros S."/>
            <person name="Januszkiewicz K."/>
            <person name="Wedrychowicz H."/>
        </authorList>
    </citation>
    <scope>NUCLEOTIDE SEQUENCE [LARGE SCALE GENOMIC DNA]</scope>
    <source>
        <strain evidence="11 12">DSM 8605</strain>
    </source>
</reference>
<dbReference type="Pfam" id="PF00717">
    <property type="entry name" value="Peptidase_S24"/>
    <property type="match status" value="1"/>
</dbReference>
<dbReference type="CDD" id="cd06529">
    <property type="entry name" value="S24_LexA-like"/>
    <property type="match status" value="1"/>
</dbReference>
<dbReference type="Gene3D" id="2.10.109.10">
    <property type="entry name" value="Umud Fragment, subunit A"/>
    <property type="match status" value="1"/>
</dbReference>
<dbReference type="SUPFAM" id="SSF52540">
    <property type="entry name" value="P-loop containing nucleoside triphosphate hydrolases"/>
    <property type="match status" value="1"/>
</dbReference>
<dbReference type="GO" id="GO:0005829">
    <property type="term" value="C:cytosol"/>
    <property type="evidence" value="ECO:0007669"/>
    <property type="project" value="TreeGrafter"/>
</dbReference>
<evidence type="ECO:0000256" key="8">
    <source>
        <dbReference type="ARBA" id="ARBA00048988"/>
    </source>
</evidence>
<dbReference type="InterPro" id="IPR015927">
    <property type="entry name" value="Peptidase_S24_S26A/B/C"/>
</dbReference>
<name>A0A1M5XMF9_9CLOT</name>
<evidence type="ECO:0000256" key="3">
    <source>
        <dbReference type="ARBA" id="ARBA00022806"/>
    </source>
</evidence>
<keyword evidence="12" id="KW-1185">Reference proteome</keyword>
<evidence type="ECO:0000313" key="11">
    <source>
        <dbReference type="EMBL" id="SHI00714.1"/>
    </source>
</evidence>
<dbReference type="RefSeq" id="WP_073340594.1">
    <property type="nucleotide sequence ID" value="NZ_FQXM01000032.1"/>
</dbReference>
<gene>
    <name evidence="11" type="ORF">SAMN02745207_03760</name>
</gene>
<dbReference type="OrthoDB" id="9787585at2"/>
<comment type="catalytic activity">
    <reaction evidence="6">
        <text>Couples ATP hydrolysis with the unwinding of duplex DNA by translocating in the 3'-5' direction.</text>
        <dbReference type="EC" id="5.6.2.4"/>
    </reaction>
</comment>
<dbReference type="InterPro" id="IPR000212">
    <property type="entry name" value="DNA_helicase_UvrD/REP"/>
</dbReference>
<evidence type="ECO:0000256" key="7">
    <source>
        <dbReference type="ARBA" id="ARBA00034808"/>
    </source>
</evidence>
<dbReference type="EC" id="5.6.2.4" evidence="7"/>
<dbReference type="Proteomes" id="UP000184447">
    <property type="component" value="Unassembled WGS sequence"/>
</dbReference>
<dbReference type="GO" id="GO:0000725">
    <property type="term" value="P:recombinational repair"/>
    <property type="evidence" value="ECO:0007669"/>
    <property type="project" value="TreeGrafter"/>
</dbReference>
<evidence type="ECO:0000256" key="1">
    <source>
        <dbReference type="ARBA" id="ARBA00022741"/>
    </source>
</evidence>
<dbReference type="InterPro" id="IPR039418">
    <property type="entry name" value="LexA-like"/>
</dbReference>